<comment type="caution">
    <text evidence="9">The sequence shown here is derived from an EMBL/GenBank/DDBJ whole genome shotgun (WGS) entry which is preliminary data.</text>
</comment>
<comment type="subunit">
    <text evidence="8">Part of the nuclear pore complex (NPC).</text>
</comment>
<dbReference type="Proteomes" id="UP000783686">
    <property type="component" value="Unassembled WGS sequence"/>
</dbReference>
<gene>
    <name evidence="9" type="ORF">BOKJ2_LOCUS260</name>
</gene>
<keyword evidence="7 8" id="KW-0539">Nucleus</keyword>
<evidence type="ECO:0000256" key="4">
    <source>
        <dbReference type="ARBA" id="ARBA00022927"/>
    </source>
</evidence>
<organism evidence="9 10">
    <name type="scientific">Bursaphelenchus okinawaensis</name>
    <dbReference type="NCBI Taxonomy" id="465554"/>
    <lineage>
        <taxon>Eukaryota</taxon>
        <taxon>Metazoa</taxon>
        <taxon>Ecdysozoa</taxon>
        <taxon>Nematoda</taxon>
        <taxon>Chromadorea</taxon>
        <taxon>Rhabditida</taxon>
        <taxon>Tylenchina</taxon>
        <taxon>Tylenchomorpha</taxon>
        <taxon>Aphelenchoidea</taxon>
        <taxon>Aphelenchoididae</taxon>
        <taxon>Bursaphelenchus</taxon>
    </lineage>
</organism>
<comment type="function">
    <text evidence="8">Functions as a component of the nuclear pore complex (NPC).</text>
</comment>
<sequence>MDTSQADIQAHFLEDEDAVIRVSTAVFEDFHQTFSNDEYTLSQMLNECKQTLQSGVTALRQIATGVRHKSGQLTKTAGLLAFEHDIIKLLCDSDDMDKQLDNSSELPSQLHKILKKDREFRSIYNLMKWCEYRSSDCPKGFTAILGGAVDINIEKIRADLRSWTATNDLDLIFSDSNRLRGQFEQSAVLLYQLMVAFVRSGRIALAVEEAEKAGCHNLAAILDSRSIFYELELSTDDPTDENYGFIEARKAMKLTAQSLLSNTEKSTREEQRLLWSILAVDQREMIARANNYEDSLWVLLNCALEKIFEQKTDKEFSVELNKHQNVKFETVKQIFEALIGEEQGSASQADVEFKIIAYVAMEDNEKLSAVLRQELIKDLEMHTVRFYAHLVLLMLAKEKKLHQDVIDTVLLKFVDVLAQLGLINLCPFYLAYCTRKLAEERFMKLLKTIQNDEERQAILARAEVYQFVPRSLCTAIYRRAKQSLLSTKDSTLDQDLLEASRAWHWLKLCKELTIESLMEANFLYRKMFAKGRRAAATDLFQTLPADLAEDAEKCFREREGAVEDEALPLDLIQAQQEYIGYQRYFQVAELFNQWDQTSRKTAPSLPAEIPEDKWARLDLRRRTEYEITVNEARQSRERYDNVLQQQKNGVISLAEELLRQADKWLWMDDEDAIEELEEDALRERRQRNEDIKKIRSKYLVEVVEALIKVHRTSKDEMAVLNVARIIVDPTYDIFMLFSKHDLRKLLQSISKSGAALL</sequence>
<proteinExistence type="inferred from homology"/>
<dbReference type="GO" id="GO:0006606">
    <property type="term" value="P:protein import into nucleus"/>
    <property type="evidence" value="ECO:0007669"/>
    <property type="project" value="TreeGrafter"/>
</dbReference>
<dbReference type="Gene3D" id="1.20.190.50">
    <property type="match status" value="1"/>
</dbReference>
<evidence type="ECO:0000256" key="5">
    <source>
        <dbReference type="ARBA" id="ARBA00023010"/>
    </source>
</evidence>
<evidence type="ECO:0000256" key="8">
    <source>
        <dbReference type="RuleBase" id="RU365072"/>
    </source>
</evidence>
<dbReference type="GO" id="GO:0000973">
    <property type="term" value="P:post-transcriptional tethering of RNA polymerase II gene DNA at nuclear periphery"/>
    <property type="evidence" value="ECO:0007669"/>
    <property type="project" value="TreeGrafter"/>
</dbReference>
<dbReference type="EMBL" id="CAJFDH010000001">
    <property type="protein sequence ID" value="CAD5205576.1"/>
    <property type="molecule type" value="Genomic_DNA"/>
</dbReference>
<dbReference type="GO" id="GO:0017056">
    <property type="term" value="F:structural constituent of nuclear pore"/>
    <property type="evidence" value="ECO:0007669"/>
    <property type="project" value="UniProtKB-UniRule"/>
</dbReference>
<dbReference type="GO" id="GO:0006406">
    <property type="term" value="P:mRNA export from nucleus"/>
    <property type="evidence" value="ECO:0007669"/>
    <property type="project" value="TreeGrafter"/>
</dbReference>
<keyword evidence="10" id="KW-1185">Reference proteome</keyword>
<keyword evidence="2 8" id="KW-0813">Transport</keyword>
<dbReference type="PANTHER" id="PTHR13003:SF2">
    <property type="entry name" value="NUCLEAR PORE COMPLEX PROTEIN NUP107"/>
    <property type="match status" value="1"/>
</dbReference>
<keyword evidence="4" id="KW-0653">Protein transport</keyword>
<keyword evidence="6 8" id="KW-0906">Nuclear pore complex</keyword>
<dbReference type="EMBL" id="CAJFCW020000001">
    <property type="protein sequence ID" value="CAG9078147.1"/>
    <property type="molecule type" value="Genomic_DNA"/>
</dbReference>
<dbReference type="PANTHER" id="PTHR13003">
    <property type="entry name" value="NUP107-RELATED"/>
    <property type="match status" value="1"/>
</dbReference>
<accession>A0A811JQP9</accession>
<dbReference type="OrthoDB" id="3098at2759"/>
<evidence type="ECO:0000256" key="1">
    <source>
        <dbReference type="ARBA" id="ARBA00009510"/>
    </source>
</evidence>
<evidence type="ECO:0000256" key="2">
    <source>
        <dbReference type="ARBA" id="ARBA00022448"/>
    </source>
</evidence>
<dbReference type="Proteomes" id="UP000614601">
    <property type="component" value="Unassembled WGS sequence"/>
</dbReference>
<comment type="similarity">
    <text evidence="1 8">Belongs to the nucleoporin Nup84/Nup107 family.</text>
</comment>
<evidence type="ECO:0000313" key="9">
    <source>
        <dbReference type="EMBL" id="CAD5205576.1"/>
    </source>
</evidence>
<dbReference type="GO" id="GO:0031965">
    <property type="term" value="C:nuclear membrane"/>
    <property type="evidence" value="ECO:0007669"/>
    <property type="project" value="UniProtKB-SubCell"/>
</dbReference>
<dbReference type="InterPro" id="IPR007252">
    <property type="entry name" value="Nup84/Nup107"/>
</dbReference>
<comment type="subcellular location">
    <subcellularLocation>
        <location evidence="8">Nucleus</location>
        <location evidence="8">Nuclear pore complex</location>
    </subcellularLocation>
    <subcellularLocation>
        <location evidence="8">Nucleus membrane</location>
    </subcellularLocation>
</comment>
<evidence type="ECO:0000256" key="7">
    <source>
        <dbReference type="ARBA" id="ARBA00023242"/>
    </source>
</evidence>
<dbReference type="AlphaFoldDB" id="A0A811JQP9"/>
<evidence type="ECO:0000256" key="3">
    <source>
        <dbReference type="ARBA" id="ARBA00022816"/>
    </source>
</evidence>
<evidence type="ECO:0000256" key="6">
    <source>
        <dbReference type="ARBA" id="ARBA00023132"/>
    </source>
</evidence>
<keyword evidence="8" id="KW-0472">Membrane</keyword>
<dbReference type="GO" id="GO:0031080">
    <property type="term" value="C:nuclear pore outer ring"/>
    <property type="evidence" value="ECO:0007669"/>
    <property type="project" value="TreeGrafter"/>
</dbReference>
<keyword evidence="5 8" id="KW-0811">Translocation</keyword>
<dbReference type="Pfam" id="PF04121">
    <property type="entry name" value="Nup84_Nup100"/>
    <property type="match status" value="1"/>
</dbReference>
<name>A0A811JQP9_9BILA</name>
<evidence type="ECO:0000313" key="10">
    <source>
        <dbReference type="Proteomes" id="UP000614601"/>
    </source>
</evidence>
<reference evidence="9" key="1">
    <citation type="submission" date="2020-09" db="EMBL/GenBank/DDBJ databases">
        <authorList>
            <person name="Kikuchi T."/>
        </authorList>
    </citation>
    <scope>NUCLEOTIDE SEQUENCE</scope>
    <source>
        <strain evidence="9">SH1</strain>
    </source>
</reference>
<keyword evidence="3" id="KW-0509">mRNA transport</keyword>
<protein>
    <recommendedName>
        <fullName evidence="8">Nuclear pore complex protein</fullName>
    </recommendedName>
</protein>